<evidence type="ECO:0000313" key="12">
    <source>
        <dbReference type="Proteomes" id="UP000663829"/>
    </source>
</evidence>
<dbReference type="SMART" id="SM00389">
    <property type="entry name" value="HOX"/>
    <property type="match status" value="1"/>
</dbReference>
<dbReference type="OrthoDB" id="6159439at2759"/>
<dbReference type="Proteomes" id="UP000682733">
    <property type="component" value="Unassembled WGS sequence"/>
</dbReference>
<dbReference type="EMBL" id="CAJNOK010000051">
    <property type="protein sequence ID" value="CAF0725510.1"/>
    <property type="molecule type" value="Genomic_DNA"/>
</dbReference>
<dbReference type="GO" id="GO:0005634">
    <property type="term" value="C:nucleus"/>
    <property type="evidence" value="ECO:0007669"/>
    <property type="project" value="UniProtKB-SubCell"/>
</dbReference>
<name>A0A813TBU1_9BILA</name>
<evidence type="ECO:0000313" key="10">
    <source>
        <dbReference type="EMBL" id="CAF3498805.1"/>
    </source>
</evidence>
<dbReference type="Gene3D" id="1.10.10.60">
    <property type="entry name" value="Homeodomain-like"/>
    <property type="match status" value="1"/>
</dbReference>
<dbReference type="GO" id="GO:0000981">
    <property type="term" value="F:DNA-binding transcription factor activity, RNA polymerase II-specific"/>
    <property type="evidence" value="ECO:0007669"/>
    <property type="project" value="InterPro"/>
</dbReference>
<dbReference type="SUPFAM" id="SSF46689">
    <property type="entry name" value="Homeodomain-like"/>
    <property type="match status" value="1"/>
</dbReference>
<feature type="domain" description="Homeobox" evidence="7">
    <location>
        <begin position="156"/>
        <end position="216"/>
    </location>
</feature>
<feature type="compositionally biased region" description="Acidic residues" evidence="6">
    <location>
        <begin position="240"/>
        <end position="259"/>
    </location>
</feature>
<feature type="DNA-binding region" description="Homeobox" evidence="4">
    <location>
        <begin position="158"/>
        <end position="217"/>
    </location>
</feature>
<dbReference type="InterPro" id="IPR020479">
    <property type="entry name" value="HD_metazoa"/>
</dbReference>
<evidence type="ECO:0000313" key="8">
    <source>
        <dbReference type="EMBL" id="CAF0725510.1"/>
    </source>
</evidence>
<feature type="compositionally biased region" description="Basic and acidic residues" evidence="6">
    <location>
        <begin position="260"/>
        <end position="269"/>
    </location>
</feature>
<organism evidence="9 12">
    <name type="scientific">Didymodactylos carnosus</name>
    <dbReference type="NCBI Taxonomy" id="1234261"/>
    <lineage>
        <taxon>Eukaryota</taxon>
        <taxon>Metazoa</taxon>
        <taxon>Spiralia</taxon>
        <taxon>Gnathifera</taxon>
        <taxon>Rotifera</taxon>
        <taxon>Eurotatoria</taxon>
        <taxon>Bdelloidea</taxon>
        <taxon>Philodinida</taxon>
        <taxon>Philodinidae</taxon>
        <taxon>Didymodactylos</taxon>
    </lineage>
</organism>
<comment type="subcellular location">
    <subcellularLocation>
        <location evidence="4 5">Nucleus</location>
    </subcellularLocation>
</comment>
<dbReference type="Proteomes" id="UP000681722">
    <property type="component" value="Unassembled WGS sequence"/>
</dbReference>
<dbReference type="PROSITE" id="PS50071">
    <property type="entry name" value="HOMEOBOX_2"/>
    <property type="match status" value="1"/>
</dbReference>
<dbReference type="InterPro" id="IPR017970">
    <property type="entry name" value="Homeobox_CS"/>
</dbReference>
<gene>
    <name evidence="9" type="ORF">GPM918_LOCUS4064</name>
    <name evidence="8" type="ORF">OVA965_LOCUS395</name>
    <name evidence="11" type="ORF">SRO942_LOCUS4064</name>
    <name evidence="10" type="ORF">TMI583_LOCUS395</name>
</gene>
<dbReference type="EMBL" id="CAJOBA010000051">
    <property type="protein sequence ID" value="CAF3498805.1"/>
    <property type="molecule type" value="Genomic_DNA"/>
</dbReference>
<dbReference type="AlphaFoldDB" id="A0A813TBU1"/>
<dbReference type="GO" id="GO:0000978">
    <property type="term" value="F:RNA polymerase II cis-regulatory region sequence-specific DNA binding"/>
    <property type="evidence" value="ECO:0007669"/>
    <property type="project" value="TreeGrafter"/>
</dbReference>
<reference evidence="9" key="1">
    <citation type="submission" date="2021-02" db="EMBL/GenBank/DDBJ databases">
        <authorList>
            <person name="Nowell W R."/>
        </authorList>
    </citation>
    <scope>NUCLEOTIDE SEQUENCE</scope>
</reference>
<accession>A0A813TBU1</accession>
<evidence type="ECO:0000313" key="11">
    <source>
        <dbReference type="EMBL" id="CAF3597362.1"/>
    </source>
</evidence>
<dbReference type="InterPro" id="IPR001356">
    <property type="entry name" value="HD"/>
</dbReference>
<dbReference type="Pfam" id="PF00046">
    <property type="entry name" value="Homeodomain"/>
    <property type="match status" value="1"/>
</dbReference>
<dbReference type="PANTHER" id="PTHR24327">
    <property type="entry name" value="HOMEOBOX PROTEIN"/>
    <property type="match status" value="1"/>
</dbReference>
<dbReference type="EMBL" id="CAJOBC010000529">
    <property type="protein sequence ID" value="CAF3597362.1"/>
    <property type="molecule type" value="Genomic_DNA"/>
</dbReference>
<protein>
    <recommendedName>
        <fullName evidence="7">Homeobox domain-containing protein</fullName>
    </recommendedName>
</protein>
<dbReference type="Proteomes" id="UP000663829">
    <property type="component" value="Unassembled WGS sequence"/>
</dbReference>
<dbReference type="InterPro" id="IPR009057">
    <property type="entry name" value="Homeodomain-like_sf"/>
</dbReference>
<comment type="caution">
    <text evidence="9">The sequence shown here is derived from an EMBL/GenBank/DDBJ whole genome shotgun (WGS) entry which is preliminary data.</text>
</comment>
<dbReference type="FunFam" id="1.10.10.60:FF:000707">
    <property type="entry name" value="Dlx"/>
    <property type="match status" value="1"/>
</dbReference>
<evidence type="ECO:0000256" key="4">
    <source>
        <dbReference type="PROSITE-ProRule" id="PRU00108"/>
    </source>
</evidence>
<dbReference type="PROSITE" id="PS00027">
    <property type="entry name" value="HOMEOBOX_1"/>
    <property type="match status" value="1"/>
</dbReference>
<keyword evidence="1 4" id="KW-0238">DNA-binding</keyword>
<feature type="region of interest" description="Disordered" evidence="6">
    <location>
        <begin position="236"/>
        <end position="269"/>
    </location>
</feature>
<dbReference type="PANTHER" id="PTHR24327:SF81">
    <property type="entry name" value="HOMEOTIC PROTEIN DISTAL-LESS-RELATED"/>
    <property type="match status" value="1"/>
</dbReference>
<dbReference type="Proteomes" id="UP000677228">
    <property type="component" value="Unassembled WGS sequence"/>
</dbReference>
<sequence>MFSNHLPSAQHYEYSFTGSCAGGKSNSLYDSTTASISTATSSSSPTYHSSYHHHFSSTAAYSSNSSPFTIPGDSTKNNLNYSHPFPVVPALNMNVNVTMSPLYPSSSTSQCTNTASMKPYYSMQNSIIDGYFTEKLMNGNNDPLSSGHQKMTQKGKKIRKPRTIYSSLQLQQLNKRFQRTQYLALPERAELAASLGLTQTQVKIWFQNKRSKFKKIIKQTQKTSPNGTITTVLNASTSDMNDEQQYSDDDDDSSNDGEDRDLKADESKDVDTKISTNIDSKINIMNNNHCTANLLPPSFVNNSSLFPTNEQSCDLLRSHFGGDYSSAAAAFWSPYDPMNYYQNHSQTQTATTSVLQPYSTPKCAA</sequence>
<dbReference type="GO" id="GO:0030154">
    <property type="term" value="P:cell differentiation"/>
    <property type="evidence" value="ECO:0007669"/>
    <property type="project" value="TreeGrafter"/>
</dbReference>
<evidence type="ECO:0000313" key="9">
    <source>
        <dbReference type="EMBL" id="CAF0811688.1"/>
    </source>
</evidence>
<keyword evidence="12" id="KW-1185">Reference proteome</keyword>
<evidence type="ECO:0000259" key="7">
    <source>
        <dbReference type="PROSITE" id="PS50071"/>
    </source>
</evidence>
<evidence type="ECO:0000256" key="1">
    <source>
        <dbReference type="ARBA" id="ARBA00023125"/>
    </source>
</evidence>
<proteinExistence type="predicted"/>
<dbReference type="PRINTS" id="PR00024">
    <property type="entry name" value="HOMEOBOX"/>
</dbReference>
<keyword evidence="3 4" id="KW-0539">Nucleus</keyword>
<evidence type="ECO:0000256" key="6">
    <source>
        <dbReference type="SAM" id="MobiDB-lite"/>
    </source>
</evidence>
<dbReference type="EMBL" id="CAJNOQ010000529">
    <property type="protein sequence ID" value="CAF0811688.1"/>
    <property type="molecule type" value="Genomic_DNA"/>
</dbReference>
<dbReference type="InterPro" id="IPR050460">
    <property type="entry name" value="Distal-less_Homeobox_TF"/>
</dbReference>
<evidence type="ECO:0000256" key="2">
    <source>
        <dbReference type="ARBA" id="ARBA00023155"/>
    </source>
</evidence>
<dbReference type="PRINTS" id="PR00031">
    <property type="entry name" value="HTHREPRESSR"/>
</dbReference>
<keyword evidence="2 4" id="KW-0371">Homeobox</keyword>
<evidence type="ECO:0000256" key="3">
    <source>
        <dbReference type="ARBA" id="ARBA00023242"/>
    </source>
</evidence>
<evidence type="ECO:0000256" key="5">
    <source>
        <dbReference type="RuleBase" id="RU000682"/>
    </source>
</evidence>
<dbReference type="InterPro" id="IPR000047">
    <property type="entry name" value="HTH_motif"/>
</dbReference>
<dbReference type="CDD" id="cd00086">
    <property type="entry name" value="homeodomain"/>
    <property type="match status" value="1"/>
</dbReference>